<evidence type="ECO:0000256" key="3">
    <source>
        <dbReference type="PROSITE-ProRule" id="PRU01248"/>
    </source>
</evidence>
<proteinExistence type="predicted"/>
<evidence type="ECO:0000256" key="1">
    <source>
        <dbReference type="ARBA" id="ARBA00023125"/>
    </source>
</evidence>
<sequence>MAERGHGSWYFHCSATNLLGRPERARRGGYPSQAAARKARDEWLATTGEDRTARSWTVERWLRYWLSSRTSIRPTTKLHYTRDVERVLIPHLGRLCLADLDSRRLRAVFTEIAQTTNTKGQPQSASVMQHLRTTLRAALNLAVREGVIAANPARHIEVPSYRKPHAKVWTDGRVEEWERTGERPSVAVWTADQLATFLHSVTNDALFALWWLTALRGLRRGEACGLRWSELDLEHGVLFVVRNRTTAGYQVIEGEPKTAAGRRAVALDRRTVKVLREHRRRQAQQRERRLAAGKVWRDSGYVFVGKEGNPIHPGYASGRFRLLVKRAGVPPVRLHDLRHGAASLAHEAGADLKTLQDLLGHSSIVITADTYTSVLPLAQRKCADATAKLVLAADRRTREKIRGKSRRNRRHQRTAKGVPTPARPTNVKKPQVTPPPTRTVSQSVTTPPWHPRDTNRPQRTETKKRPSRVSAGQPPLDVARPKGLEPLTF</sequence>
<reference evidence="7" key="2">
    <citation type="submission" date="2022-09" db="EMBL/GenBank/DDBJ databases">
        <title>Biosynthetic gene clusters of Dactylosporangioum fulvum.</title>
        <authorList>
            <person name="Caradec T."/>
        </authorList>
    </citation>
    <scope>NUCLEOTIDE SEQUENCE</scope>
    <source>
        <strain evidence="7">NRRL B-16292</strain>
    </source>
</reference>
<dbReference type="Proteomes" id="UP001059617">
    <property type="component" value="Chromosome"/>
</dbReference>
<keyword evidence="2" id="KW-0233">DNA recombination</keyword>
<dbReference type="InterPro" id="IPR013762">
    <property type="entry name" value="Integrase-like_cat_sf"/>
</dbReference>
<dbReference type="InterPro" id="IPR050090">
    <property type="entry name" value="Tyrosine_recombinase_XerCD"/>
</dbReference>
<gene>
    <name evidence="7" type="ORF">Dfulv_46175</name>
</gene>
<evidence type="ECO:0000259" key="5">
    <source>
        <dbReference type="PROSITE" id="PS51898"/>
    </source>
</evidence>
<evidence type="ECO:0000313" key="7">
    <source>
        <dbReference type="EMBL" id="UWP87731.1"/>
    </source>
</evidence>
<dbReference type="CDD" id="cd01189">
    <property type="entry name" value="INT_ICEBs1_C_like"/>
    <property type="match status" value="1"/>
</dbReference>
<accession>A0ABY5WE88</accession>
<reference evidence="7" key="1">
    <citation type="submission" date="2021-04" db="EMBL/GenBank/DDBJ databases">
        <authorList>
            <person name="Hartkoorn R.C."/>
            <person name="Beaudoing E."/>
            <person name="Hot D."/>
        </authorList>
    </citation>
    <scope>NUCLEOTIDE SEQUENCE</scope>
    <source>
        <strain evidence="7">NRRL B-16292</strain>
    </source>
</reference>
<dbReference type="InterPro" id="IPR010998">
    <property type="entry name" value="Integrase_recombinase_N"/>
</dbReference>
<dbReference type="InterPro" id="IPR011010">
    <property type="entry name" value="DNA_brk_join_enz"/>
</dbReference>
<dbReference type="PANTHER" id="PTHR30349:SF91">
    <property type="entry name" value="INTA PROTEIN"/>
    <property type="match status" value="1"/>
</dbReference>
<dbReference type="SUPFAM" id="SSF56349">
    <property type="entry name" value="DNA breaking-rejoining enzymes"/>
    <property type="match status" value="1"/>
</dbReference>
<name>A0ABY5WE88_9ACTN</name>
<dbReference type="PROSITE" id="PS51898">
    <property type="entry name" value="TYR_RECOMBINASE"/>
    <property type="match status" value="1"/>
</dbReference>
<dbReference type="Pfam" id="PF00589">
    <property type="entry name" value="Phage_integrase"/>
    <property type="match status" value="1"/>
</dbReference>
<evidence type="ECO:0000256" key="4">
    <source>
        <dbReference type="SAM" id="MobiDB-lite"/>
    </source>
</evidence>
<organism evidence="7 8">
    <name type="scientific">Dactylosporangium fulvum</name>
    <dbReference type="NCBI Taxonomy" id="53359"/>
    <lineage>
        <taxon>Bacteria</taxon>
        <taxon>Bacillati</taxon>
        <taxon>Actinomycetota</taxon>
        <taxon>Actinomycetes</taxon>
        <taxon>Micromonosporales</taxon>
        <taxon>Micromonosporaceae</taxon>
        <taxon>Dactylosporangium</taxon>
    </lineage>
</organism>
<feature type="domain" description="Tyr recombinase" evidence="5">
    <location>
        <begin position="184"/>
        <end position="384"/>
    </location>
</feature>
<feature type="compositionally biased region" description="Basic residues" evidence="4">
    <location>
        <begin position="403"/>
        <end position="414"/>
    </location>
</feature>
<evidence type="ECO:0000256" key="2">
    <source>
        <dbReference type="ARBA" id="ARBA00023172"/>
    </source>
</evidence>
<dbReference type="PROSITE" id="PS51900">
    <property type="entry name" value="CB"/>
    <property type="match status" value="1"/>
</dbReference>
<feature type="region of interest" description="Disordered" evidence="4">
    <location>
        <begin position="396"/>
        <end position="489"/>
    </location>
</feature>
<evidence type="ECO:0000259" key="6">
    <source>
        <dbReference type="PROSITE" id="PS51900"/>
    </source>
</evidence>
<evidence type="ECO:0000313" key="8">
    <source>
        <dbReference type="Proteomes" id="UP001059617"/>
    </source>
</evidence>
<feature type="compositionally biased region" description="Basic and acidic residues" evidence="4">
    <location>
        <begin position="450"/>
        <end position="464"/>
    </location>
</feature>
<keyword evidence="1 3" id="KW-0238">DNA-binding</keyword>
<dbReference type="EMBL" id="CP073720">
    <property type="protein sequence ID" value="UWP87731.1"/>
    <property type="molecule type" value="Genomic_DNA"/>
</dbReference>
<dbReference type="Gene3D" id="1.10.443.10">
    <property type="entry name" value="Intergrase catalytic core"/>
    <property type="match status" value="1"/>
</dbReference>
<dbReference type="InterPro" id="IPR044068">
    <property type="entry name" value="CB"/>
</dbReference>
<dbReference type="PANTHER" id="PTHR30349">
    <property type="entry name" value="PHAGE INTEGRASE-RELATED"/>
    <property type="match status" value="1"/>
</dbReference>
<dbReference type="Gene3D" id="1.10.150.130">
    <property type="match status" value="1"/>
</dbReference>
<feature type="domain" description="Core-binding (CB)" evidence="6">
    <location>
        <begin position="56"/>
        <end position="143"/>
    </location>
</feature>
<keyword evidence="8" id="KW-1185">Reference proteome</keyword>
<dbReference type="RefSeq" id="WP_259869584.1">
    <property type="nucleotide sequence ID" value="NZ_BAAAST010000033.1"/>
</dbReference>
<dbReference type="InterPro" id="IPR002104">
    <property type="entry name" value="Integrase_catalytic"/>
</dbReference>
<protein>
    <submittedName>
        <fullName evidence="7">Tyrosine-type recombinase/integrase</fullName>
    </submittedName>
</protein>